<evidence type="ECO:0000313" key="7">
    <source>
        <dbReference type="EMBL" id="AMD86881.1"/>
    </source>
</evidence>
<dbReference type="CDD" id="cd18793">
    <property type="entry name" value="SF2_C_SNF"/>
    <property type="match status" value="1"/>
</dbReference>
<dbReference type="PANTHER" id="PTHR45629:SF7">
    <property type="entry name" value="DNA EXCISION REPAIR PROTEIN ERCC-6-RELATED"/>
    <property type="match status" value="1"/>
</dbReference>
<keyword evidence="1" id="KW-0378">Hydrolase</keyword>
<feature type="region of interest" description="Disordered" evidence="3">
    <location>
        <begin position="729"/>
        <end position="748"/>
    </location>
</feature>
<dbReference type="InterPro" id="IPR007527">
    <property type="entry name" value="Znf_SWIM"/>
</dbReference>
<dbReference type="InterPro" id="IPR001650">
    <property type="entry name" value="Helicase_C-like"/>
</dbReference>
<feature type="region of interest" description="Disordered" evidence="3">
    <location>
        <begin position="681"/>
        <end position="720"/>
    </location>
</feature>
<evidence type="ECO:0000259" key="6">
    <source>
        <dbReference type="PROSITE" id="PS51194"/>
    </source>
</evidence>
<protein>
    <submittedName>
        <fullName evidence="7">Helicase</fullName>
    </submittedName>
</protein>
<dbReference type="Proteomes" id="UP000065220">
    <property type="component" value="Chromosome"/>
</dbReference>
<dbReference type="RefSeq" id="WP_067940973.1">
    <property type="nucleotide sequence ID" value="NZ_CP014228.1"/>
</dbReference>
<dbReference type="SUPFAM" id="SSF52540">
    <property type="entry name" value="P-loop containing nucleoside triphosphate hydrolases"/>
    <property type="match status" value="2"/>
</dbReference>
<feature type="domain" description="Helicase ATP-binding" evidence="5">
    <location>
        <begin position="768"/>
        <end position="942"/>
    </location>
</feature>
<keyword evidence="2" id="KW-0862">Zinc</keyword>
<evidence type="ECO:0000256" key="1">
    <source>
        <dbReference type="ARBA" id="ARBA00022801"/>
    </source>
</evidence>
<dbReference type="SMART" id="SM00490">
    <property type="entry name" value="HELICc"/>
    <property type="match status" value="1"/>
</dbReference>
<evidence type="ECO:0000256" key="2">
    <source>
        <dbReference type="PROSITE-ProRule" id="PRU00325"/>
    </source>
</evidence>
<feature type="region of interest" description="Disordered" evidence="3">
    <location>
        <begin position="407"/>
        <end position="490"/>
    </location>
</feature>
<dbReference type="PROSITE" id="PS51192">
    <property type="entry name" value="HELICASE_ATP_BIND_1"/>
    <property type="match status" value="1"/>
</dbReference>
<evidence type="ECO:0000259" key="5">
    <source>
        <dbReference type="PROSITE" id="PS51192"/>
    </source>
</evidence>
<organism evidence="7 8">
    <name type="scientific">Actinomyces radicidentis</name>
    <dbReference type="NCBI Taxonomy" id="111015"/>
    <lineage>
        <taxon>Bacteria</taxon>
        <taxon>Bacillati</taxon>
        <taxon>Actinomycetota</taxon>
        <taxon>Actinomycetes</taxon>
        <taxon>Actinomycetales</taxon>
        <taxon>Actinomycetaceae</taxon>
        <taxon>Actinomyces</taxon>
    </lineage>
</organism>
<dbReference type="OrthoDB" id="9760715at2"/>
<feature type="domain" description="Helicase C-terminal" evidence="6">
    <location>
        <begin position="1113"/>
        <end position="1264"/>
    </location>
</feature>
<evidence type="ECO:0000313" key="8">
    <source>
        <dbReference type="Proteomes" id="UP000065220"/>
    </source>
</evidence>
<gene>
    <name evidence="7" type="ORF">AXF14_03810</name>
</gene>
<feature type="compositionally biased region" description="Low complexity" evidence="3">
    <location>
        <begin position="1088"/>
        <end position="1099"/>
    </location>
</feature>
<dbReference type="InterPro" id="IPR000330">
    <property type="entry name" value="SNF2_N"/>
</dbReference>
<dbReference type="InterPro" id="IPR014001">
    <property type="entry name" value="Helicase_ATP-bd"/>
</dbReference>
<dbReference type="STRING" id="111015.AXF14_03810"/>
<keyword evidence="2" id="KW-0863">Zinc-finger</keyword>
<dbReference type="Pfam" id="PF00271">
    <property type="entry name" value="Helicase_C"/>
    <property type="match status" value="1"/>
</dbReference>
<dbReference type="PROSITE" id="PS51194">
    <property type="entry name" value="HELICASE_CTER"/>
    <property type="match status" value="1"/>
</dbReference>
<sequence>MAREITEEDWPARVTDEQIIERVGGQAFLRGRRYADEGRVLALSVSGGGDILMAQVRGSNGRAYQSMLYARRHGDRTTWTGSCSCPVSSDCKHTAAVLLAARAEALAGQDDGPADWEKELAGLLRVSEPDTRAMALEVAEVPRPGWPGDSGLTLLPLVEGKRGWNRQGAAWNQVLGGSLRGEVADDVLRAVQEIGRMAPNGFYYAEDRVALDETPHRVWEVLRRGVAAGLVLTTSQKGGAAVRIESGLRAGVRLARTGEGGTGDLSIEPMLELEAVPGVPVGPRGEAPELRRIGGPVHGFYTWCPDGSLLLMPVEPAPDEVLARVLSGAARPIVVPEADVERFQAENLEALTRAVPVLEVDAGLAVPEPTSLRAVLRITVDGQAHTASTSWWMRYVTADGEVRREEEVGDLDGEGTGGFRPLPGADGARLGRAPEGPGWGSADAAALADDPRARVADGAADGGGGAMSSGDRVGSTAPGPEGPGTPRDLAGERRLARDVITLLIPLAAEHGVLWNRRRLTGIATAKLVARTVPALERLDAFDVELLGDVPAYREAEETPLVVTDVAEDRGGRPDWFSLQVRVRVGEDDIPLERLMQAVATNTSEVMLDSGVWVNVDRPELIALARLMEEGRDLEDPAAKGSGAMQVTPFQAGYYQELVRLGVVGEQTRRWREGVGRLLEMTAPGAGRRSAPPEDAAADGDRGDGADGTAGRGADAGTGAADAVVGTAEAEASGAAAPTDPTDPTAVPAPAGLLAELRPYQLDGYRWLHLLRSTGLGGVLADDMGLGKTVQVLAEVQRTVEERAATPGGPVVGPEGHAPVLVVAPTSVVCSWVEQAARFTPGLRVAAVTRTAAKRGRALAEIAAEADVVVTSYTIARLDEEEMTGVDFSWVVLDEAQFVKNHTSATYRAVRRLRTPSTVAITGTPMENSLMDLWSLMSVSAPGLLPGPERFTAVYKRPIDRGSSAALAALRARVHPFMLRRTKDQVAGDLPEKTEQVLSVELAPAHRRAYEQRLSRERQKVMGLLEDDTTQARFTALKSLTTLRLMALDPALVMDEERAPVEADGASDAPADVASAAAGHRAEAERTDGGPADKAGAGKASARRRKPTAKVQVLLDQLGPVVAEGHKALVFSQFTRYLSGVREELEAAGMRTAYLDGTTSNRQGVIDSFRVGEADVFLISLKAGGFGLTLTEADYVFLLDPWWNPQAEEQAVDRAHRIGQDKPVMVYRLVSEGTIEEKVMALKEKKAELFERVVEGSDDDVHAVAAARGARSRAQLTAAEIRELLGG</sequence>
<dbReference type="InterPro" id="IPR027417">
    <property type="entry name" value="P-loop_NTPase"/>
</dbReference>
<evidence type="ECO:0000259" key="4">
    <source>
        <dbReference type="PROSITE" id="PS50966"/>
    </source>
</evidence>
<dbReference type="SMART" id="SM00487">
    <property type="entry name" value="DEXDc"/>
    <property type="match status" value="1"/>
</dbReference>
<dbReference type="Pfam" id="PF00176">
    <property type="entry name" value="SNF2-rel_dom"/>
    <property type="match status" value="1"/>
</dbReference>
<dbReference type="PANTHER" id="PTHR45629">
    <property type="entry name" value="SNF2/RAD54 FAMILY MEMBER"/>
    <property type="match status" value="1"/>
</dbReference>
<dbReference type="Gene3D" id="3.40.50.10810">
    <property type="entry name" value="Tandem AAA-ATPase domain"/>
    <property type="match status" value="1"/>
</dbReference>
<dbReference type="Gene3D" id="3.40.50.300">
    <property type="entry name" value="P-loop containing nucleotide triphosphate hydrolases"/>
    <property type="match status" value="1"/>
</dbReference>
<feature type="domain" description="SWIM-type" evidence="4">
    <location>
        <begin position="64"/>
        <end position="102"/>
    </location>
</feature>
<dbReference type="GO" id="GO:0004386">
    <property type="term" value="F:helicase activity"/>
    <property type="evidence" value="ECO:0007669"/>
    <property type="project" value="UniProtKB-KW"/>
</dbReference>
<feature type="compositionally biased region" description="Low complexity" evidence="3">
    <location>
        <begin position="1062"/>
        <end position="1078"/>
    </location>
</feature>
<dbReference type="GO" id="GO:0008270">
    <property type="term" value="F:zinc ion binding"/>
    <property type="evidence" value="ECO:0007669"/>
    <property type="project" value="UniProtKB-KW"/>
</dbReference>
<feature type="region of interest" description="Disordered" evidence="3">
    <location>
        <begin position="1059"/>
        <end position="1103"/>
    </location>
</feature>
<dbReference type="GO" id="GO:0015616">
    <property type="term" value="F:DNA translocase activity"/>
    <property type="evidence" value="ECO:0007669"/>
    <property type="project" value="TreeGrafter"/>
</dbReference>
<keyword evidence="2" id="KW-0479">Metal-binding</keyword>
<dbReference type="InterPro" id="IPR050496">
    <property type="entry name" value="SNF2_RAD54_helicase_repair"/>
</dbReference>
<accession>A0A109W2A8</accession>
<dbReference type="GO" id="GO:0005524">
    <property type="term" value="F:ATP binding"/>
    <property type="evidence" value="ECO:0007669"/>
    <property type="project" value="InterPro"/>
</dbReference>
<dbReference type="EMBL" id="CP014228">
    <property type="protein sequence ID" value="AMD86881.1"/>
    <property type="molecule type" value="Genomic_DNA"/>
</dbReference>
<keyword evidence="8" id="KW-1185">Reference proteome</keyword>
<dbReference type="GO" id="GO:0016787">
    <property type="term" value="F:hydrolase activity"/>
    <property type="evidence" value="ECO:0007669"/>
    <property type="project" value="UniProtKB-KW"/>
</dbReference>
<feature type="compositionally biased region" description="Gly residues" evidence="3">
    <location>
        <begin position="705"/>
        <end position="715"/>
    </location>
</feature>
<keyword evidence="7" id="KW-0347">Helicase</keyword>
<dbReference type="InterPro" id="IPR049730">
    <property type="entry name" value="SNF2/RAD54-like_C"/>
</dbReference>
<evidence type="ECO:0000256" key="3">
    <source>
        <dbReference type="SAM" id="MobiDB-lite"/>
    </source>
</evidence>
<dbReference type="KEGG" id="ard:AXF14_03810"/>
<name>A0A109W2A8_ACTRD</name>
<dbReference type="PROSITE" id="PS50966">
    <property type="entry name" value="ZF_SWIM"/>
    <property type="match status" value="1"/>
</dbReference>
<dbReference type="InterPro" id="IPR038718">
    <property type="entry name" value="SNF2-like_sf"/>
</dbReference>
<keyword evidence="7" id="KW-0067">ATP-binding</keyword>
<reference evidence="8" key="1">
    <citation type="submission" date="2016-02" db="EMBL/GenBank/DDBJ databases">
        <authorList>
            <person name="Holder M.E."/>
            <person name="Ajami N.J."/>
            <person name="Petrosino J.F."/>
        </authorList>
    </citation>
    <scope>NUCLEOTIDE SEQUENCE [LARGE SCALE GENOMIC DNA]</scope>
    <source>
        <strain evidence="8">CCUG 36733</strain>
    </source>
</reference>
<proteinExistence type="predicted"/>
<keyword evidence="7" id="KW-0547">Nucleotide-binding</keyword>